<evidence type="ECO:0000313" key="3">
    <source>
        <dbReference type="Proteomes" id="UP001056383"/>
    </source>
</evidence>
<accession>A0ABY4TEY8</accession>
<sequence>MTVLALTAVATGCAGGPVADGGPVAAEKPEATPTPSAARPTTARERSLLHDAEQELQRRCMRAAGFRLWAVPENPLPEARDFPYVVDDPTWAKRYGYGSLFEERIRRLRAEDPNRVYLRGLPVDRQRAAIAALNGSGREKLRAELPGGVVIGHSTTGCRVEAWRTLYGDVTAWFAAKTVVDNLGALTRQRVTTDPDFTRAMGKWSVCMRGNGLPYRSPAQARAEFLGTDEPGDTAREVRVAVQEAGCARSSGLASTVQRLEDRHGREVRREHRAEVDLVERLRTGALPSARTVLAR</sequence>
<dbReference type="RefSeq" id="WP_010470704.1">
    <property type="nucleotide sequence ID" value="NZ_CP095474.1"/>
</dbReference>
<dbReference type="Proteomes" id="UP001056383">
    <property type="component" value="Chromosome"/>
</dbReference>
<name>A0ABY4TEY8_9ACTN</name>
<protein>
    <recommendedName>
        <fullName evidence="4">Secreted protein</fullName>
    </recommendedName>
</protein>
<evidence type="ECO:0000256" key="1">
    <source>
        <dbReference type="SAM" id="MobiDB-lite"/>
    </source>
</evidence>
<evidence type="ECO:0000313" key="2">
    <source>
        <dbReference type="EMBL" id="URN17511.1"/>
    </source>
</evidence>
<gene>
    <name evidence="2" type="ORF">MW084_18005</name>
</gene>
<evidence type="ECO:0008006" key="4">
    <source>
        <dbReference type="Google" id="ProtNLM"/>
    </source>
</evidence>
<feature type="region of interest" description="Disordered" evidence="1">
    <location>
        <begin position="17"/>
        <end position="43"/>
    </location>
</feature>
<keyword evidence="3" id="KW-1185">Reference proteome</keyword>
<organism evidence="2 3">
    <name type="scientific">Streptomyces sudanensis</name>
    <dbReference type="NCBI Taxonomy" id="436397"/>
    <lineage>
        <taxon>Bacteria</taxon>
        <taxon>Bacillati</taxon>
        <taxon>Actinomycetota</taxon>
        <taxon>Actinomycetes</taxon>
        <taxon>Kitasatosporales</taxon>
        <taxon>Streptomycetaceae</taxon>
        <taxon>Streptomyces</taxon>
    </lineage>
</organism>
<dbReference type="EMBL" id="CP095474">
    <property type="protein sequence ID" value="URN17511.1"/>
    <property type="molecule type" value="Genomic_DNA"/>
</dbReference>
<reference evidence="2" key="1">
    <citation type="submission" date="2022-04" db="EMBL/GenBank/DDBJ databases">
        <title>Systematic whole-genome sequencing reveals an unexpected diversity among actinomycetoma pathogens and provides insights into their antibacterial susceptibilities.</title>
        <authorList>
            <person name="Watson A.K."/>
            <person name="Kepplinger B."/>
            <person name="Bakhiet S.M."/>
            <person name="Mhmoud N.A."/>
            <person name="Chapman J."/>
            <person name="Allenby N."/>
            <person name="Mickiewicz K."/>
            <person name="Goodfellow M."/>
            <person name="Fahal A.H."/>
            <person name="Errington J."/>
        </authorList>
    </citation>
    <scope>NUCLEOTIDE SEQUENCE</scope>
    <source>
        <strain evidence="2">SD 504</strain>
    </source>
</reference>
<proteinExistence type="predicted"/>
<feature type="compositionally biased region" description="Low complexity" evidence="1">
    <location>
        <begin position="20"/>
        <end position="41"/>
    </location>
</feature>